<gene>
    <name evidence="1" type="ORF">CBM2594_U10043</name>
</gene>
<evidence type="ECO:0000313" key="2">
    <source>
        <dbReference type="Proteomes" id="UP000257139"/>
    </source>
</evidence>
<organism evidence="1 2">
    <name type="scientific">Cupriavidus taiwanensis</name>
    <dbReference type="NCBI Taxonomy" id="164546"/>
    <lineage>
        <taxon>Bacteria</taxon>
        <taxon>Pseudomonadati</taxon>
        <taxon>Pseudomonadota</taxon>
        <taxon>Betaproteobacteria</taxon>
        <taxon>Burkholderiales</taxon>
        <taxon>Burkholderiaceae</taxon>
        <taxon>Cupriavidus</taxon>
    </lineage>
</organism>
<dbReference type="Proteomes" id="UP000257139">
    <property type="component" value="Unassembled WGS sequence"/>
</dbReference>
<protein>
    <submittedName>
        <fullName evidence="1">Uncharacterized protein</fullName>
    </submittedName>
</protein>
<name>A0A7Z7JIK0_9BURK</name>
<comment type="caution">
    <text evidence="1">The sequence shown here is derived from an EMBL/GenBank/DDBJ whole genome shotgun (WGS) entry which is preliminary data.</text>
</comment>
<dbReference type="EMBL" id="OGUU01000045">
    <property type="protein sequence ID" value="SPC25542.1"/>
    <property type="molecule type" value="Genomic_DNA"/>
</dbReference>
<sequence>MRSWRLIKQRCGEGGLEWYGPFGIMFGASGGAALTFVGGFRCRADLGLADVGQAMRQI</sequence>
<proteinExistence type="predicted"/>
<evidence type="ECO:0000313" key="1">
    <source>
        <dbReference type="EMBL" id="SPC25542.1"/>
    </source>
</evidence>
<accession>A0A7Z7JIK0</accession>
<dbReference type="AlphaFoldDB" id="A0A7Z7JIK0"/>
<reference evidence="1 2" key="1">
    <citation type="submission" date="2018-01" db="EMBL/GenBank/DDBJ databases">
        <authorList>
            <person name="Clerissi C."/>
        </authorList>
    </citation>
    <scope>NUCLEOTIDE SEQUENCE [LARGE SCALE GENOMIC DNA]</scope>
    <source>
        <strain evidence="1">Cupriavidus taiwanensis STM 6021</strain>
    </source>
</reference>